<dbReference type="Proteomes" id="UP001054945">
    <property type="component" value="Unassembled WGS sequence"/>
</dbReference>
<proteinExistence type="predicted"/>
<comment type="caution">
    <text evidence="1">The sequence shown here is derived from an EMBL/GenBank/DDBJ whole genome shotgun (WGS) entry which is preliminary data.</text>
</comment>
<reference evidence="1 2" key="1">
    <citation type="submission" date="2021-06" db="EMBL/GenBank/DDBJ databases">
        <title>Caerostris extrusa draft genome.</title>
        <authorList>
            <person name="Kono N."/>
            <person name="Arakawa K."/>
        </authorList>
    </citation>
    <scope>NUCLEOTIDE SEQUENCE [LARGE SCALE GENOMIC DNA]</scope>
</reference>
<protein>
    <submittedName>
        <fullName evidence="1">Uncharacterized protein</fullName>
    </submittedName>
</protein>
<evidence type="ECO:0000313" key="2">
    <source>
        <dbReference type="Proteomes" id="UP001054945"/>
    </source>
</evidence>
<dbReference type="AlphaFoldDB" id="A0AAV4X6C0"/>
<name>A0AAV4X6C0_CAEEX</name>
<evidence type="ECO:0000313" key="1">
    <source>
        <dbReference type="EMBL" id="GIY90816.1"/>
    </source>
</evidence>
<organism evidence="1 2">
    <name type="scientific">Caerostris extrusa</name>
    <name type="common">Bark spider</name>
    <name type="synonym">Caerostris bankana</name>
    <dbReference type="NCBI Taxonomy" id="172846"/>
    <lineage>
        <taxon>Eukaryota</taxon>
        <taxon>Metazoa</taxon>
        <taxon>Ecdysozoa</taxon>
        <taxon>Arthropoda</taxon>
        <taxon>Chelicerata</taxon>
        <taxon>Arachnida</taxon>
        <taxon>Araneae</taxon>
        <taxon>Araneomorphae</taxon>
        <taxon>Entelegynae</taxon>
        <taxon>Araneoidea</taxon>
        <taxon>Araneidae</taxon>
        <taxon>Caerostris</taxon>
    </lineage>
</organism>
<accession>A0AAV4X6C0</accession>
<dbReference type="EMBL" id="BPLR01017352">
    <property type="protein sequence ID" value="GIY90816.1"/>
    <property type="molecule type" value="Genomic_DNA"/>
</dbReference>
<sequence>MNTTAMYKIKLNSTYYNKRILHKRILNPPSRSGFSSRDDQEKPEKRARALKRLLSIDPLREPRAMMDTQISPFSAPIHRFIRFSSSAWTKAKEGNFFQHKEKKTGFCRELMGRWGSGLHETEHDSLPLVGKREVRGLPGRPFLGVDRILSSGKHPSKERAVLPNQL</sequence>
<gene>
    <name evidence="1" type="ORF">CEXT_441581</name>
</gene>
<keyword evidence="2" id="KW-1185">Reference proteome</keyword>